<keyword evidence="1" id="KW-0812">Transmembrane</keyword>
<proteinExistence type="predicted"/>
<dbReference type="RefSeq" id="WP_251517586.1">
    <property type="nucleotide sequence ID" value="NZ_JAMBON010000062.1"/>
</dbReference>
<evidence type="ECO:0008006" key="4">
    <source>
        <dbReference type="Google" id="ProtNLM"/>
    </source>
</evidence>
<evidence type="ECO:0000313" key="3">
    <source>
        <dbReference type="Proteomes" id="UP001597221"/>
    </source>
</evidence>
<keyword evidence="1" id="KW-1133">Transmembrane helix</keyword>
<name>A0ABW4HXK8_9BACI</name>
<protein>
    <recommendedName>
        <fullName evidence="4">Spore coat protein</fullName>
    </recommendedName>
</protein>
<organism evidence="2 3">
    <name type="scientific">Oceanobacillus luteolus</name>
    <dbReference type="NCBI Taxonomy" id="1274358"/>
    <lineage>
        <taxon>Bacteria</taxon>
        <taxon>Bacillati</taxon>
        <taxon>Bacillota</taxon>
        <taxon>Bacilli</taxon>
        <taxon>Bacillales</taxon>
        <taxon>Bacillaceae</taxon>
        <taxon>Oceanobacillus</taxon>
    </lineage>
</organism>
<keyword evidence="3" id="KW-1185">Reference proteome</keyword>
<keyword evidence="1" id="KW-0472">Membrane</keyword>
<evidence type="ECO:0000256" key="1">
    <source>
        <dbReference type="SAM" id="Phobius"/>
    </source>
</evidence>
<feature type="transmembrane region" description="Helical" evidence="1">
    <location>
        <begin position="32"/>
        <end position="54"/>
    </location>
</feature>
<reference evidence="3" key="1">
    <citation type="journal article" date="2019" name="Int. J. Syst. Evol. Microbiol.">
        <title>The Global Catalogue of Microorganisms (GCM) 10K type strain sequencing project: providing services to taxonomists for standard genome sequencing and annotation.</title>
        <authorList>
            <consortium name="The Broad Institute Genomics Platform"/>
            <consortium name="The Broad Institute Genome Sequencing Center for Infectious Disease"/>
            <person name="Wu L."/>
            <person name="Ma J."/>
        </authorList>
    </citation>
    <scope>NUCLEOTIDE SEQUENCE [LARGE SCALE GENOMIC DNA]</scope>
    <source>
        <strain evidence="3">CGMCC 1.12376</strain>
    </source>
</reference>
<evidence type="ECO:0000313" key="2">
    <source>
        <dbReference type="EMBL" id="MFD1609645.1"/>
    </source>
</evidence>
<gene>
    <name evidence="2" type="ORF">ACFSBH_18665</name>
</gene>
<accession>A0ABW4HXK8</accession>
<comment type="caution">
    <text evidence="2">The sequence shown here is derived from an EMBL/GenBank/DDBJ whole genome shotgun (WGS) entry which is preliminary data.</text>
</comment>
<dbReference type="EMBL" id="JBHUDE010000161">
    <property type="protein sequence ID" value="MFD1609645.1"/>
    <property type="molecule type" value="Genomic_DNA"/>
</dbReference>
<sequence length="90" mass="9392">MNGYVEHIPMMYHPGLQRNGGPYGYEYGSGEFIAPLTAGLIGAGLGFIGGGLLAGRPPGFGYGPGPFYGPGYGYGPGFYPYGGYGPYGYY</sequence>
<dbReference type="Proteomes" id="UP001597221">
    <property type="component" value="Unassembled WGS sequence"/>
</dbReference>